<feature type="region of interest" description="Disordered" evidence="1">
    <location>
        <begin position="342"/>
        <end position="417"/>
    </location>
</feature>
<dbReference type="EMBL" id="JBBEGL010000015">
    <property type="protein sequence ID" value="MEJ2890594.1"/>
    <property type="molecule type" value="Genomic_DNA"/>
</dbReference>
<keyword evidence="4" id="KW-1185">Reference proteome</keyword>
<feature type="region of interest" description="Disordered" evidence="1">
    <location>
        <begin position="486"/>
        <end position="794"/>
    </location>
</feature>
<dbReference type="RefSeq" id="WP_337718793.1">
    <property type="nucleotide sequence ID" value="NZ_JBBEGL010000015.1"/>
</dbReference>
<name>A0ABU8NF39_9PSEU</name>
<comment type="caution">
    <text evidence="3">The sequence shown here is derived from an EMBL/GenBank/DDBJ whole genome shotgun (WGS) entry which is preliminary data.</text>
</comment>
<feature type="compositionally biased region" description="Basic and acidic residues" evidence="1">
    <location>
        <begin position="705"/>
        <end position="715"/>
    </location>
</feature>
<feature type="compositionally biased region" description="Low complexity" evidence="1">
    <location>
        <begin position="38"/>
        <end position="48"/>
    </location>
</feature>
<feature type="compositionally biased region" description="Acidic residues" evidence="1">
    <location>
        <begin position="716"/>
        <end position="734"/>
    </location>
</feature>
<feature type="compositionally biased region" description="Gly residues" evidence="1">
    <location>
        <begin position="782"/>
        <end position="794"/>
    </location>
</feature>
<proteinExistence type="predicted"/>
<feature type="transmembrane region" description="Helical" evidence="2">
    <location>
        <begin position="142"/>
        <end position="163"/>
    </location>
</feature>
<feature type="compositionally biased region" description="Polar residues" evidence="1">
    <location>
        <begin position="342"/>
        <end position="354"/>
    </location>
</feature>
<keyword evidence="2" id="KW-1133">Transmembrane helix</keyword>
<evidence type="ECO:0000256" key="1">
    <source>
        <dbReference type="SAM" id="MobiDB-lite"/>
    </source>
</evidence>
<keyword evidence="2" id="KW-0472">Membrane</keyword>
<feature type="compositionally biased region" description="Acidic residues" evidence="1">
    <location>
        <begin position="600"/>
        <end position="612"/>
    </location>
</feature>
<organism evidence="3 4">
    <name type="scientific">Actinomycetospora aeridis</name>
    <dbReference type="NCBI Taxonomy" id="3129231"/>
    <lineage>
        <taxon>Bacteria</taxon>
        <taxon>Bacillati</taxon>
        <taxon>Actinomycetota</taxon>
        <taxon>Actinomycetes</taxon>
        <taxon>Pseudonocardiales</taxon>
        <taxon>Pseudonocardiaceae</taxon>
        <taxon>Actinomycetospora</taxon>
    </lineage>
</organism>
<feature type="compositionally biased region" description="Gly residues" evidence="1">
    <location>
        <begin position="403"/>
        <end position="412"/>
    </location>
</feature>
<feature type="compositionally biased region" description="Low complexity" evidence="1">
    <location>
        <begin position="97"/>
        <end position="109"/>
    </location>
</feature>
<keyword evidence="2" id="KW-0812">Transmembrane</keyword>
<reference evidence="3 4" key="1">
    <citation type="submission" date="2024-03" db="EMBL/GenBank/DDBJ databases">
        <title>Actinomycetospora sp. OC33-EN06, a novel actinomycete isolated from wild orchid (Aerides multiflora).</title>
        <authorList>
            <person name="Suriyachadkun C."/>
        </authorList>
    </citation>
    <scope>NUCLEOTIDE SEQUENCE [LARGE SCALE GENOMIC DNA]</scope>
    <source>
        <strain evidence="3 4">OC33-EN06</strain>
    </source>
</reference>
<gene>
    <name evidence="3" type="ORF">WCD41_29335</name>
</gene>
<accession>A0ABU8NF39</accession>
<dbReference type="Proteomes" id="UP001370100">
    <property type="component" value="Unassembled WGS sequence"/>
</dbReference>
<evidence type="ECO:0000313" key="4">
    <source>
        <dbReference type="Proteomes" id="UP001370100"/>
    </source>
</evidence>
<feature type="compositionally biased region" description="Acidic residues" evidence="1">
    <location>
        <begin position="750"/>
        <end position="761"/>
    </location>
</feature>
<evidence type="ECO:0000256" key="2">
    <source>
        <dbReference type="SAM" id="Phobius"/>
    </source>
</evidence>
<sequence length="794" mass="80654">MAVQCALAGCTEEIEQPEKGPQRKFCCPAHRTAARAARLRSAAAGPVAGDVTPAAATPEEPVDEPAPGVTLSEAEVAQLPATTAPMRASESSDEAPEPAASGSSGSSGERLVTTTRTPGDVPPALKRRPVPLRRVRREPRRARAVIAGTLVVAMAFGGGVSLLDRTDDPASTVGAQRPTAPAPDGQWLLHANVALATLSHQLDVARASEARWLAVLDDVRPPAEVQALVNRRQWLERQMLLLQSQIASYNNLEQARAALALARQNLDELNAATAGPTPTVGANGADLRAQRDMAQRHVEILQMQVDVLAQDVALATTAPVPDTSDITAPLARQVDDLVADPTRQQAPEGDNTSAVALGDPATVSREPSSGDRAVALPDSGEPPRPSSGGGVLESLIDPLVGGTTTGGGGGGDFPEPVTRPVREAPAEVERAVGDTAGGVGAAAGGLVGDVARPVGGLLGGDDRGPDTEAPGDTADLSTLAATPFRTVAGAPGEGGVLDGGGLLGADGPLGRDGRAEGLTDGPRTGTPAADTAPGDVDAPVSDGSGPREVARSLRGPGEDEADASVPTSLDPRSPAAGDEGDATVPDGDGRPTTGEPEAQRDDDEQPSGDEADGIVPVAFTADDSGATGGAADGDALARGIRQSANEQVARTLDEATGTTGAAPGDEQDTGELGRQISDQVDEQVRQSVERAAGGDDQQDDAEQDDGQRDDAPRDDAEQDDAEQDDAEQDDGQDDEQVRSQDREESRSEQPDEEDSDADADSGSDSSSSASSDDGGSDDGGSDDGGSSGGDFGED</sequence>
<evidence type="ECO:0000313" key="3">
    <source>
        <dbReference type="EMBL" id="MEJ2890594.1"/>
    </source>
</evidence>
<protein>
    <submittedName>
        <fullName evidence="3">Uncharacterized protein</fullName>
    </submittedName>
</protein>
<feature type="compositionally biased region" description="Gly residues" evidence="1">
    <location>
        <begin position="491"/>
        <end position="504"/>
    </location>
</feature>
<feature type="compositionally biased region" description="Basic and acidic residues" evidence="1">
    <location>
        <begin position="735"/>
        <end position="749"/>
    </location>
</feature>
<feature type="compositionally biased region" description="Low complexity" evidence="1">
    <location>
        <begin position="762"/>
        <end position="773"/>
    </location>
</feature>
<feature type="region of interest" description="Disordered" evidence="1">
    <location>
        <begin position="38"/>
        <end position="69"/>
    </location>
</feature>
<feature type="region of interest" description="Disordered" evidence="1">
    <location>
        <begin position="82"/>
        <end position="130"/>
    </location>
</feature>